<keyword evidence="5" id="KW-1185">Reference proteome</keyword>
<dbReference type="SUPFAM" id="SSF53098">
    <property type="entry name" value="Ribonuclease H-like"/>
    <property type="match status" value="1"/>
</dbReference>
<feature type="transmembrane region" description="Helical" evidence="1">
    <location>
        <begin position="194"/>
        <end position="214"/>
    </location>
</feature>
<keyword evidence="1" id="KW-0472">Membrane</keyword>
<feature type="non-terminal residue" evidence="4">
    <location>
        <position position="1"/>
    </location>
</feature>
<feature type="transmembrane region" description="Helical" evidence="1">
    <location>
        <begin position="164"/>
        <end position="182"/>
    </location>
</feature>
<evidence type="ECO:0000313" key="4">
    <source>
        <dbReference type="EMBL" id="CUG24631.1"/>
    </source>
</evidence>
<dbReference type="EMBL" id="CYKH01000716">
    <property type="protein sequence ID" value="CUG24631.1"/>
    <property type="molecule type" value="Genomic_DNA"/>
</dbReference>
<dbReference type="Gene3D" id="3.30.420.10">
    <property type="entry name" value="Ribonuclease H-like superfamily/Ribonuclease H"/>
    <property type="match status" value="1"/>
</dbReference>
<dbReference type="Pfam" id="PF02171">
    <property type="entry name" value="Piwi"/>
    <property type="match status" value="1"/>
</dbReference>
<dbReference type="Proteomes" id="UP000051952">
    <property type="component" value="Unassembled WGS sequence"/>
</dbReference>
<dbReference type="SUPFAM" id="SSF101690">
    <property type="entry name" value="PAZ domain"/>
    <property type="match status" value="1"/>
</dbReference>
<organism evidence="4 5">
    <name type="scientific">Bodo saltans</name>
    <name type="common">Flagellated protozoan</name>
    <dbReference type="NCBI Taxonomy" id="75058"/>
    <lineage>
        <taxon>Eukaryota</taxon>
        <taxon>Discoba</taxon>
        <taxon>Euglenozoa</taxon>
        <taxon>Kinetoplastea</taxon>
        <taxon>Metakinetoplastina</taxon>
        <taxon>Eubodonida</taxon>
        <taxon>Bodonidae</taxon>
        <taxon>Bodo</taxon>
    </lineage>
</organism>
<dbReference type="OrthoDB" id="445936at2759"/>
<feature type="transmembrane region" description="Helical" evidence="1">
    <location>
        <begin position="102"/>
        <end position="124"/>
    </location>
</feature>
<dbReference type="Gene3D" id="2.170.260.10">
    <property type="entry name" value="paz domain"/>
    <property type="match status" value="1"/>
</dbReference>
<accession>A0A0S4IW34</accession>
<dbReference type="SMART" id="SM00949">
    <property type="entry name" value="PAZ"/>
    <property type="match status" value="1"/>
</dbReference>
<feature type="transmembrane region" description="Helical" evidence="1">
    <location>
        <begin position="226"/>
        <end position="258"/>
    </location>
</feature>
<feature type="transmembrane region" description="Helical" evidence="1">
    <location>
        <begin position="136"/>
        <end position="158"/>
    </location>
</feature>
<proteinExistence type="predicted"/>
<protein>
    <submittedName>
        <fullName evidence="4">Argonaute-like protein, putative</fullName>
    </submittedName>
</protein>
<dbReference type="GO" id="GO:0003723">
    <property type="term" value="F:RNA binding"/>
    <property type="evidence" value="ECO:0007669"/>
    <property type="project" value="InterPro"/>
</dbReference>
<dbReference type="InterPro" id="IPR003165">
    <property type="entry name" value="Piwi"/>
</dbReference>
<dbReference type="SMART" id="SM00950">
    <property type="entry name" value="Piwi"/>
    <property type="match status" value="1"/>
</dbReference>
<sequence length="1116" mass="120788">TMAETPAMIVVSLPVTTAAIHATTAASLPVTTAETPVMIVVSLPVTLAESRLVTTVVIPVMTAAKKKIPVTTAETPVMIVVNHPVIPVILAMTAVTHATSDVSLPVTLAESLLVTTVAIPAMTAASHHAIPVMIDVNLPATTVAIPATIAVILVMIVANHPATLATIAVSLPATSVVSLLVISDAKKKTVNHPATLAMIAVNPLATSVVSLLVISDAHPHHQATTVLLVVAAALAAVTTAAVVVVAVAASAAVVAVLLPLATRMPRRSAIRETASTPLTSVYVTSNYLPLHVANRELYQYRTSFEFGENAEDLAGDRWKFDLQHELLARIFRGKPELRQQEEMCICLGQFILSPVKLPLDAGHEDTFQAEVVIFDKIGRTPIKRHYRVSLSGVQTINIAQSDQKWFAINNVLDAAFRVVFPHKVGPKLIDLNQRTEHGGIVVVRGVTIAATQTSVDGKMTPVVQISPAVRVVSNQTCFEGCKQILASCGTSRAKDRMAERYVKKKVCTMYGGSSGVTGMTYRVVDIDLTKQITDTFGYKKDPNMTFEGYFKMRYNISLSPSQPFFKVRPTTGHKNRAVHIPAQVLYPMELDDSQKSQLPTLCSIYPQDRMARIMDALERLKTTLNGQALNMLESFGLSIGAEPLRIKGQVLRPIEVLVPSGGSFRPVNTGLAENQEQLGFARSLGSLNHKGTPTNYTLVHLVEPRNEGARSRAIGDIEGTLRQMSSSTVFATKKTVHFQSGGVGIAARDLATSYDPTKTIIVASLHAKETGPYKDVKSALGASGFLSQVIAQNHTNNVVFKMIAQQINAKQGSLNWVVDITKTCPSATGKNIVIIGVDVASGNKYIETERKMERMDVHVVACVAFHVNTATKAWTHYCNHYVAYGKKEVLCRTDDPDAAETETTLSSESQRITSTGAVSKFLPTFVSEVRNHYQSLGLNIDSYVIARGSASDGEVAAAKRDETEAIKSAIGSTPFVHLAAQRRNNTRMHFKGKEYLPRFANDSYVNAPRGFVTTEGVPAVVGDDSITAGFYVNGANCTLGHAKQTKFNILHEGPGTVKELPELFYAMSFMFPNKPDGLPYPLPLKCADKYANLFVLLEVNEIKTLPQNLRTKLHYI</sequence>
<dbReference type="InterPro" id="IPR003100">
    <property type="entry name" value="PAZ_dom"/>
</dbReference>
<dbReference type="InterPro" id="IPR012337">
    <property type="entry name" value="RNaseH-like_sf"/>
</dbReference>
<keyword evidence="1" id="KW-0812">Transmembrane</keyword>
<dbReference type="OMA" id="ANCTLGH"/>
<reference evidence="5" key="1">
    <citation type="submission" date="2015-09" db="EMBL/GenBank/DDBJ databases">
        <authorList>
            <consortium name="Pathogen Informatics"/>
        </authorList>
    </citation>
    <scope>NUCLEOTIDE SEQUENCE [LARGE SCALE GENOMIC DNA]</scope>
    <source>
        <strain evidence="5">Lake Konstanz</strain>
    </source>
</reference>
<dbReference type="PANTHER" id="PTHR22891">
    <property type="entry name" value="EUKARYOTIC TRANSLATION INITIATION FACTOR 2C"/>
    <property type="match status" value="1"/>
</dbReference>
<gene>
    <name evidence="4" type="ORF">BSAL_76335</name>
</gene>
<feature type="domain" description="PAZ" evidence="2">
    <location>
        <begin position="475"/>
        <end position="613"/>
    </location>
</feature>
<dbReference type="Pfam" id="PF02170">
    <property type="entry name" value="PAZ"/>
    <property type="match status" value="1"/>
</dbReference>
<name>A0A0S4IW34_BODSA</name>
<keyword evidence="1" id="KW-1133">Transmembrane helix</keyword>
<evidence type="ECO:0000259" key="3">
    <source>
        <dbReference type="SMART" id="SM00950"/>
    </source>
</evidence>
<dbReference type="InterPro" id="IPR036397">
    <property type="entry name" value="RNaseH_sf"/>
</dbReference>
<evidence type="ECO:0000256" key="1">
    <source>
        <dbReference type="SAM" id="Phobius"/>
    </source>
</evidence>
<dbReference type="AlphaFoldDB" id="A0A0S4IW34"/>
<evidence type="ECO:0000259" key="2">
    <source>
        <dbReference type="SMART" id="SM00949"/>
    </source>
</evidence>
<dbReference type="InterPro" id="IPR036085">
    <property type="entry name" value="PAZ_dom_sf"/>
</dbReference>
<feature type="domain" description="Piwi" evidence="3">
    <location>
        <begin position="760"/>
        <end position="1099"/>
    </location>
</feature>
<evidence type="ECO:0000313" key="5">
    <source>
        <dbReference type="Proteomes" id="UP000051952"/>
    </source>
</evidence>